<dbReference type="AlphaFoldDB" id="C6M6T4"/>
<evidence type="ECO:0000313" key="3">
    <source>
        <dbReference type="Proteomes" id="UP000005365"/>
    </source>
</evidence>
<reference evidence="2" key="1">
    <citation type="submission" date="2009-07" db="EMBL/GenBank/DDBJ databases">
        <authorList>
            <person name="Weinstock G."/>
            <person name="Sodergren E."/>
            <person name="Clifton S."/>
            <person name="Fulton L."/>
            <person name="Fulton B."/>
            <person name="Courtney L."/>
            <person name="Fronick C."/>
            <person name="Harrison M."/>
            <person name="Strong C."/>
            <person name="Farmer C."/>
            <person name="Delahaunty K."/>
            <person name="Markovic C."/>
            <person name="Hall O."/>
            <person name="Minx P."/>
            <person name="Tomlinson C."/>
            <person name="Mitreva M."/>
            <person name="Nelson J."/>
            <person name="Hou S."/>
            <person name="Wollam A."/>
            <person name="Pepin K.H."/>
            <person name="Johnson M."/>
            <person name="Bhonagiri V."/>
            <person name="Nash W.E."/>
            <person name="Warren W."/>
            <person name="Chinwalla A."/>
            <person name="Mardis E.R."/>
            <person name="Wilson R.K."/>
        </authorList>
    </citation>
    <scope>NUCLEOTIDE SEQUENCE [LARGE SCALE GENOMIC DNA]</scope>
    <source>
        <strain evidence="2">ATCC 29256</strain>
    </source>
</reference>
<protein>
    <submittedName>
        <fullName evidence="2">Uncharacterized protein</fullName>
    </submittedName>
</protein>
<dbReference type="Proteomes" id="UP000005365">
    <property type="component" value="Unassembled WGS sequence"/>
</dbReference>
<gene>
    <name evidence="2" type="ORF">NEISICOT_02237</name>
</gene>
<keyword evidence="3" id="KW-1185">Reference proteome</keyword>
<feature type="compositionally biased region" description="Polar residues" evidence="1">
    <location>
        <begin position="9"/>
        <end position="22"/>
    </location>
</feature>
<organism evidence="2 3">
    <name type="scientific">Neisseria sicca ATCC 29256</name>
    <dbReference type="NCBI Taxonomy" id="547045"/>
    <lineage>
        <taxon>Bacteria</taxon>
        <taxon>Pseudomonadati</taxon>
        <taxon>Pseudomonadota</taxon>
        <taxon>Betaproteobacteria</taxon>
        <taxon>Neisseriales</taxon>
        <taxon>Neisseriaceae</taxon>
        <taxon>Neisseria</taxon>
    </lineage>
</organism>
<evidence type="ECO:0000313" key="2">
    <source>
        <dbReference type="EMBL" id="EET44055.1"/>
    </source>
</evidence>
<evidence type="ECO:0000256" key="1">
    <source>
        <dbReference type="SAM" id="MobiDB-lite"/>
    </source>
</evidence>
<name>C6M6T4_NEISI</name>
<comment type="caution">
    <text evidence="2">The sequence shown here is derived from an EMBL/GenBank/DDBJ whole genome shotgun (WGS) entry which is preliminary data.</text>
</comment>
<sequence>MGYAHDHTASNTTRSSENTASTKLKRIQRVSLKTNTDFRRPLEQNRGHSPRYN</sequence>
<accession>C6M6T4</accession>
<proteinExistence type="predicted"/>
<feature type="compositionally biased region" description="Basic and acidic residues" evidence="1">
    <location>
        <begin position="36"/>
        <end position="46"/>
    </location>
</feature>
<feature type="region of interest" description="Disordered" evidence="1">
    <location>
        <begin position="1"/>
        <end position="53"/>
    </location>
</feature>
<dbReference type="EMBL" id="ACKO02000013">
    <property type="protein sequence ID" value="EET44055.1"/>
    <property type="molecule type" value="Genomic_DNA"/>
</dbReference>